<protein>
    <recommendedName>
        <fullName evidence="4">Scaffolding protein</fullName>
    </recommendedName>
</protein>
<evidence type="ECO:0000313" key="3">
    <source>
        <dbReference type="Proteomes" id="UP000331127"/>
    </source>
</evidence>
<evidence type="ECO:0000256" key="1">
    <source>
        <dbReference type="SAM" id="MobiDB-lite"/>
    </source>
</evidence>
<name>A0A5M3WF37_9ACTN</name>
<dbReference type="OrthoDB" id="4546967at2"/>
<feature type="region of interest" description="Disordered" evidence="1">
    <location>
        <begin position="222"/>
        <end position="258"/>
    </location>
</feature>
<comment type="caution">
    <text evidence="2">The sequence shown here is derived from an EMBL/GenBank/DDBJ whole genome shotgun (WGS) entry which is preliminary data.</text>
</comment>
<proteinExistence type="predicted"/>
<organism evidence="2 3">
    <name type="scientific">Acrocarpospora macrocephala</name>
    <dbReference type="NCBI Taxonomy" id="150177"/>
    <lineage>
        <taxon>Bacteria</taxon>
        <taxon>Bacillati</taxon>
        <taxon>Actinomycetota</taxon>
        <taxon>Actinomycetes</taxon>
        <taxon>Streptosporangiales</taxon>
        <taxon>Streptosporangiaceae</taxon>
        <taxon>Acrocarpospora</taxon>
    </lineage>
</organism>
<feature type="region of interest" description="Disordered" evidence="1">
    <location>
        <begin position="29"/>
        <end position="89"/>
    </location>
</feature>
<feature type="compositionally biased region" description="Gly residues" evidence="1">
    <location>
        <begin position="30"/>
        <end position="43"/>
    </location>
</feature>
<keyword evidence="3" id="KW-1185">Reference proteome</keyword>
<sequence length="275" mass="28241">MHIPLPIHPRTGLQAIGVLPSGRVIWPVMGGSGEGDAGGGDTGGTETETGTGDADISTTTDTGTGTTDQGGTTTDGKPETGKAKDGDDLAKWRELAKQNEARAKQNKKDLDAANAKNQATLDAIAQALGLKKGEEVDPAKQIETLTAESAKKDSRIRELEIRDAVRDVAGQHGGDASALLDSRGFLRAVADFDPADKGFKAAVADAIKTAVKDNPKLAAAAAAAEEKKPKPAPVSGGEFTGGSGEGGPITEEQLARMTPDQIAAAFKAGKLKHLM</sequence>
<gene>
    <name evidence="2" type="ORF">Amac_010110</name>
</gene>
<feature type="compositionally biased region" description="Basic and acidic residues" evidence="1">
    <location>
        <begin position="76"/>
        <end position="89"/>
    </location>
</feature>
<feature type="compositionally biased region" description="Low complexity" evidence="1">
    <location>
        <begin position="44"/>
        <end position="75"/>
    </location>
</feature>
<accession>A0A5M3WF37</accession>
<dbReference type="AlphaFoldDB" id="A0A5M3WF37"/>
<dbReference type="RefSeq" id="WP_155353126.1">
    <property type="nucleotide sequence ID" value="NZ_BAAAHL010000012.1"/>
</dbReference>
<evidence type="ECO:0008006" key="4">
    <source>
        <dbReference type="Google" id="ProtNLM"/>
    </source>
</evidence>
<dbReference type="Proteomes" id="UP000331127">
    <property type="component" value="Unassembled WGS sequence"/>
</dbReference>
<reference evidence="2 3" key="1">
    <citation type="submission" date="2019-10" db="EMBL/GenBank/DDBJ databases">
        <title>Whole genome shotgun sequence of Acrocarpospora macrocephala NBRC 16266.</title>
        <authorList>
            <person name="Ichikawa N."/>
            <person name="Kimura A."/>
            <person name="Kitahashi Y."/>
            <person name="Komaki H."/>
            <person name="Oguchi A."/>
        </authorList>
    </citation>
    <scope>NUCLEOTIDE SEQUENCE [LARGE SCALE GENOMIC DNA]</scope>
    <source>
        <strain evidence="2 3">NBRC 16266</strain>
    </source>
</reference>
<evidence type="ECO:0000313" key="2">
    <source>
        <dbReference type="EMBL" id="GES07416.1"/>
    </source>
</evidence>
<feature type="compositionally biased region" description="Gly residues" evidence="1">
    <location>
        <begin position="238"/>
        <end position="247"/>
    </location>
</feature>
<dbReference type="EMBL" id="BLAE01000006">
    <property type="protein sequence ID" value="GES07416.1"/>
    <property type="molecule type" value="Genomic_DNA"/>
</dbReference>